<dbReference type="PANTHER" id="PTHR30217">
    <property type="entry name" value="PEPTIDASE U32 FAMILY"/>
    <property type="match status" value="1"/>
</dbReference>
<dbReference type="Proteomes" id="UP000198854">
    <property type="component" value="Unassembled WGS sequence"/>
</dbReference>
<evidence type="ECO:0000313" key="2">
    <source>
        <dbReference type="Proteomes" id="UP000198854"/>
    </source>
</evidence>
<accession>A0A1G8GD64</accession>
<name>A0A1G8GD64_9VIBR</name>
<dbReference type="EMBL" id="FNDD01000036">
    <property type="protein sequence ID" value="SDH92304.1"/>
    <property type="molecule type" value="Genomic_DNA"/>
</dbReference>
<keyword evidence="2" id="KW-1185">Reference proteome</keyword>
<reference evidence="1 2" key="1">
    <citation type="submission" date="2016-10" db="EMBL/GenBank/DDBJ databases">
        <authorList>
            <person name="de Groot N.N."/>
        </authorList>
    </citation>
    <scope>NUCLEOTIDE SEQUENCE [LARGE SCALE GENOMIC DNA]</scope>
    <source>
        <strain evidence="1 2">CGMCC 1.10228</strain>
    </source>
</reference>
<dbReference type="Pfam" id="PF01136">
    <property type="entry name" value="Peptidase_U32"/>
    <property type="match status" value="2"/>
</dbReference>
<dbReference type="InterPro" id="IPR001539">
    <property type="entry name" value="Peptidase_U32"/>
</dbReference>
<dbReference type="STRING" id="861298.SAMN04488136_1365"/>
<gene>
    <name evidence="1" type="ORF">SAMN04488136_1365</name>
</gene>
<proteinExistence type="predicted"/>
<sequence>MYQKQQFELLAPGGDLESIKAAIAAGADAIYCGLDRFNARNRAANITLDVLDSVVELAHQHDCKIFLTLNIVLLESELRSMIRLLTELSGSNIDGVIVQDLGLAYIIKRYFPSLDMHASTQMNTHNEGQIALLSQLGASRVNLSRELNLDEITHLAQVGRQHNVLMEVFVHGSYCIGFSGLCYFSSERNGASGNRGRCSQPCRDQYQTTAAGKNFPLNLKDNSAFGDLAKLAESGVYSLKIEGRIKKPHYVFTAVENWRKQIDHFCASNTLLDDMSELYTVFNRDFSNGYLLGNIHSAMYIDNPRNHAATHFSRLEECQTEQQLQAVKRELFDKTTTIMQRVEAVTEAMQITSRSQRSLKGKDLHIDIELPKSQLSEAALPAPKLSVLIDSPRDLDLLNQHPDVQFIYHLPDGLNGELSGLVAMFEHYPNLGAYFPGVLIGENYRGAEQLLAQVRPKLVVTDNLGVAHLAQSLKLNWVAGPQLNITNSLALTCIDQELSGAGAFVSNELSREQLKRIVKPQNFRLFYSIYHPITLMTSRQCLLMQSVGCKKQAMNKGCLKRCEKSASIINLSGRAYVIDKQKGSYNRLYSDVNYLNVQVLNDLPNLFTDVMVDMRNIATQTQVNVDKSMLIRHFYAAIQTRDQSGFESIESAIKATTHNQYRKGV</sequence>
<dbReference type="AlphaFoldDB" id="A0A1G8GD64"/>
<keyword evidence="1" id="KW-0378">Hydrolase</keyword>
<keyword evidence="1" id="KW-0645">Protease</keyword>
<dbReference type="PANTHER" id="PTHR30217:SF10">
    <property type="entry name" value="23S RRNA 5-HYDROXYCYTIDINE C2501 SYNTHASE"/>
    <property type="match status" value="1"/>
</dbReference>
<protein>
    <submittedName>
        <fullName evidence="1">Putative protease</fullName>
    </submittedName>
</protein>
<evidence type="ECO:0000313" key="1">
    <source>
        <dbReference type="EMBL" id="SDH92304.1"/>
    </source>
</evidence>
<organism evidence="1 2">
    <name type="scientific">Vibrio xiamenensis</name>
    <dbReference type="NCBI Taxonomy" id="861298"/>
    <lineage>
        <taxon>Bacteria</taxon>
        <taxon>Pseudomonadati</taxon>
        <taxon>Pseudomonadota</taxon>
        <taxon>Gammaproteobacteria</taxon>
        <taxon>Vibrionales</taxon>
        <taxon>Vibrionaceae</taxon>
        <taxon>Vibrio</taxon>
    </lineage>
</organism>
<dbReference type="OrthoDB" id="9807498at2"/>
<dbReference type="GO" id="GO:0006508">
    <property type="term" value="P:proteolysis"/>
    <property type="evidence" value="ECO:0007669"/>
    <property type="project" value="UniProtKB-KW"/>
</dbReference>
<dbReference type="GO" id="GO:0008233">
    <property type="term" value="F:peptidase activity"/>
    <property type="evidence" value="ECO:0007669"/>
    <property type="project" value="UniProtKB-KW"/>
</dbReference>
<dbReference type="InterPro" id="IPR051454">
    <property type="entry name" value="RNA/ubiquinone_mod_enzymes"/>
</dbReference>